<name>A0A6L2KAK5_TANCI</name>
<dbReference type="GO" id="GO:0004386">
    <property type="term" value="F:helicase activity"/>
    <property type="evidence" value="ECO:0007669"/>
    <property type="project" value="UniProtKB-KW"/>
</dbReference>
<organism evidence="2">
    <name type="scientific">Tanacetum cinerariifolium</name>
    <name type="common">Dalmatian daisy</name>
    <name type="synonym">Chrysanthemum cinerariifolium</name>
    <dbReference type="NCBI Taxonomy" id="118510"/>
    <lineage>
        <taxon>Eukaryota</taxon>
        <taxon>Viridiplantae</taxon>
        <taxon>Streptophyta</taxon>
        <taxon>Embryophyta</taxon>
        <taxon>Tracheophyta</taxon>
        <taxon>Spermatophyta</taxon>
        <taxon>Magnoliopsida</taxon>
        <taxon>eudicotyledons</taxon>
        <taxon>Gunneridae</taxon>
        <taxon>Pentapetalae</taxon>
        <taxon>asterids</taxon>
        <taxon>campanulids</taxon>
        <taxon>Asterales</taxon>
        <taxon>Asteraceae</taxon>
        <taxon>Asteroideae</taxon>
        <taxon>Anthemideae</taxon>
        <taxon>Anthemidinae</taxon>
        <taxon>Tanacetum</taxon>
    </lineage>
</organism>
<comment type="caution">
    <text evidence="2">The sequence shown here is derived from an EMBL/GenBank/DDBJ whole genome shotgun (WGS) entry which is preliminary data.</text>
</comment>
<gene>
    <name evidence="2" type="ORF">Tci_018469</name>
</gene>
<evidence type="ECO:0000313" key="2">
    <source>
        <dbReference type="EMBL" id="GEU46491.1"/>
    </source>
</evidence>
<protein>
    <submittedName>
        <fullName evidence="2">PIF1-like helicase</fullName>
    </submittedName>
</protein>
<dbReference type="AlphaFoldDB" id="A0A6L2KAK5"/>
<keyword evidence="2" id="KW-0547">Nucleotide-binding</keyword>
<dbReference type="Pfam" id="PF21530">
    <property type="entry name" value="Pif1_2B_dom"/>
    <property type="match status" value="1"/>
</dbReference>
<keyword evidence="2" id="KW-0067">ATP-binding</keyword>
<feature type="domain" description="DNA helicase Pif1-like 2B" evidence="1">
    <location>
        <begin position="97"/>
        <end position="121"/>
    </location>
</feature>
<dbReference type="InterPro" id="IPR049163">
    <property type="entry name" value="Pif1-like_2B_dom"/>
</dbReference>
<reference evidence="2" key="1">
    <citation type="journal article" date="2019" name="Sci. Rep.">
        <title>Draft genome of Tanacetum cinerariifolium, the natural source of mosquito coil.</title>
        <authorList>
            <person name="Yamashiro T."/>
            <person name="Shiraishi A."/>
            <person name="Satake H."/>
            <person name="Nakayama K."/>
        </authorList>
    </citation>
    <scope>NUCLEOTIDE SEQUENCE</scope>
</reference>
<dbReference type="EMBL" id="BKCJ010002132">
    <property type="protein sequence ID" value="GEU46491.1"/>
    <property type="molecule type" value="Genomic_DNA"/>
</dbReference>
<proteinExistence type="predicted"/>
<sequence>MRDSGNTYGDSSYGNLLDEEGDECDNLAVFFILAFDLVNYLFSDFSFKPIVRAIKLDDMLIQETDDDVGDEKKYESSNFVCLADEDSNFDDSIYTTEFLNGLRMSGMPHHSIKLKIGTPIMFDA</sequence>
<evidence type="ECO:0000259" key="1">
    <source>
        <dbReference type="Pfam" id="PF21530"/>
    </source>
</evidence>
<accession>A0A6L2KAK5</accession>
<keyword evidence="2" id="KW-0378">Hydrolase</keyword>
<keyword evidence="2" id="KW-0347">Helicase</keyword>